<organism evidence="1 2">
    <name type="scientific">Cajanus cajan</name>
    <name type="common">Pigeon pea</name>
    <name type="synonym">Cajanus indicus</name>
    <dbReference type="NCBI Taxonomy" id="3821"/>
    <lineage>
        <taxon>Eukaryota</taxon>
        <taxon>Viridiplantae</taxon>
        <taxon>Streptophyta</taxon>
        <taxon>Embryophyta</taxon>
        <taxon>Tracheophyta</taxon>
        <taxon>Spermatophyta</taxon>
        <taxon>Magnoliopsida</taxon>
        <taxon>eudicotyledons</taxon>
        <taxon>Gunneridae</taxon>
        <taxon>Pentapetalae</taxon>
        <taxon>rosids</taxon>
        <taxon>fabids</taxon>
        <taxon>Fabales</taxon>
        <taxon>Fabaceae</taxon>
        <taxon>Papilionoideae</taxon>
        <taxon>50 kb inversion clade</taxon>
        <taxon>NPAAA clade</taxon>
        <taxon>indigoferoid/millettioid clade</taxon>
        <taxon>Phaseoleae</taxon>
        <taxon>Cajanus</taxon>
    </lineage>
</organism>
<dbReference type="Proteomes" id="UP000075243">
    <property type="component" value="Unassembled WGS sequence"/>
</dbReference>
<dbReference type="InterPro" id="IPR055298">
    <property type="entry name" value="AtLOH3-like"/>
</dbReference>
<reference evidence="1" key="1">
    <citation type="journal article" date="2012" name="Nat. Biotechnol.">
        <title>Draft genome sequence of pigeonpea (Cajanus cajan), an orphan legume crop of resource-poor farmers.</title>
        <authorList>
            <person name="Varshney R.K."/>
            <person name="Chen W."/>
            <person name="Li Y."/>
            <person name="Bharti A.K."/>
            <person name="Saxena R.K."/>
            <person name="Schlueter J.A."/>
            <person name="Donoghue M.T."/>
            <person name="Azam S."/>
            <person name="Fan G."/>
            <person name="Whaley A.M."/>
            <person name="Farmer A.D."/>
            <person name="Sheridan J."/>
            <person name="Iwata A."/>
            <person name="Tuteja R."/>
            <person name="Penmetsa R.V."/>
            <person name="Wu W."/>
            <person name="Upadhyaya H.D."/>
            <person name="Yang S.P."/>
            <person name="Shah T."/>
            <person name="Saxena K.B."/>
            <person name="Michael T."/>
            <person name="McCombie W.R."/>
            <person name="Yang B."/>
            <person name="Zhang G."/>
            <person name="Yang H."/>
            <person name="Wang J."/>
            <person name="Spillane C."/>
            <person name="Cook D.R."/>
            <person name="May G.D."/>
            <person name="Xu X."/>
            <person name="Jackson S.A."/>
        </authorList>
    </citation>
    <scope>NUCLEOTIDE SEQUENCE [LARGE SCALE GENOMIC DNA]</scope>
</reference>
<dbReference type="PANTHER" id="PTHR11697:SF230">
    <property type="entry name" value="ZINC FINGER, MYM DOMAIN CONTAINING 1"/>
    <property type="match status" value="1"/>
</dbReference>
<dbReference type="PANTHER" id="PTHR11697">
    <property type="entry name" value="GENERAL TRANSCRIPTION FACTOR 2-RELATED ZINC FINGER PROTEIN"/>
    <property type="match status" value="1"/>
</dbReference>
<dbReference type="AlphaFoldDB" id="A0A151S467"/>
<dbReference type="EMBL" id="KQ483474">
    <property type="protein sequence ID" value="KYP49531.1"/>
    <property type="molecule type" value="Genomic_DNA"/>
</dbReference>
<proteinExistence type="predicted"/>
<dbReference type="OMA" id="ATHYPDE"/>
<accession>A0A151S467</accession>
<evidence type="ECO:0000313" key="1">
    <source>
        <dbReference type="EMBL" id="KYP49531.1"/>
    </source>
</evidence>
<dbReference type="Gramene" id="C.cajan_26891.t">
    <property type="protein sequence ID" value="C.cajan_26891.t"/>
    <property type="gene ID" value="C.cajan_26891"/>
</dbReference>
<feature type="non-terminal residue" evidence="1">
    <location>
        <position position="1"/>
    </location>
</feature>
<sequence>VLKVLISFDFAFLHVMKEIMGIIDKLCHVLQQKSSNITQSHHQKDFMTIKHHYHLVIFNAVIDYQLKELNNKFNEQATEILRLSTTLDPKDAFKSFNLVDICNLDKKLYSIDFFDQEKIQLEYELQYYDFDMLNDDNFQNFSTIGELCQKLVETKKSILYPLIDRLLTLKLMKTRLHNMMEDDFITNYMIVYIEKEIAKKFITYMIIDDFHSLKERRARFQK</sequence>
<protein>
    <submittedName>
        <fullName evidence="1">Uncharacterized protein</fullName>
    </submittedName>
</protein>
<name>A0A151S467_CAJCA</name>
<keyword evidence="2" id="KW-1185">Reference proteome</keyword>
<evidence type="ECO:0000313" key="2">
    <source>
        <dbReference type="Proteomes" id="UP000075243"/>
    </source>
</evidence>
<gene>
    <name evidence="1" type="ORF">KK1_028727</name>
</gene>